<name>A0A841YYS1_9LIST</name>
<organism evidence="1 2">
    <name type="scientific">Listeria newyorkensis</name>
    <dbReference type="NCBI Taxonomy" id="1497681"/>
    <lineage>
        <taxon>Bacteria</taxon>
        <taxon>Bacillati</taxon>
        <taxon>Bacillota</taxon>
        <taxon>Bacilli</taxon>
        <taxon>Bacillales</taxon>
        <taxon>Listeriaceae</taxon>
        <taxon>Listeria</taxon>
    </lineage>
</organism>
<comment type="caution">
    <text evidence="1">The sequence shown here is derived from an EMBL/GenBank/DDBJ whole genome shotgun (WGS) entry which is preliminary data.</text>
</comment>
<dbReference type="RefSeq" id="WP_185389634.1">
    <property type="nucleotide sequence ID" value="NZ_JAARQN010000012.1"/>
</dbReference>
<evidence type="ECO:0000313" key="1">
    <source>
        <dbReference type="EMBL" id="MBC1458485.1"/>
    </source>
</evidence>
<protein>
    <submittedName>
        <fullName evidence="1">XkdX family protein</fullName>
    </submittedName>
</protein>
<dbReference type="NCBIfam" id="TIGR01669">
    <property type="entry name" value="phage_XkdX"/>
    <property type="match status" value="1"/>
</dbReference>
<accession>A0A841YYS1</accession>
<evidence type="ECO:0000313" key="2">
    <source>
        <dbReference type="Proteomes" id="UP000569903"/>
    </source>
</evidence>
<reference evidence="1 2" key="1">
    <citation type="submission" date="2020-03" db="EMBL/GenBank/DDBJ databases">
        <title>Soil Listeria distribution.</title>
        <authorList>
            <person name="Liao J."/>
            <person name="Wiedmann M."/>
        </authorList>
    </citation>
    <scope>NUCLEOTIDE SEQUENCE [LARGE SCALE GENOMIC DNA]</scope>
    <source>
        <strain evidence="1 2">FSL L7-1614</strain>
    </source>
</reference>
<dbReference type="InterPro" id="IPR010022">
    <property type="entry name" value="XkdX"/>
</dbReference>
<dbReference type="Proteomes" id="UP000569903">
    <property type="component" value="Unassembled WGS sequence"/>
</dbReference>
<dbReference type="AlphaFoldDB" id="A0A841YYS1"/>
<proteinExistence type="predicted"/>
<gene>
    <name evidence="1" type="ORF">HB850_12045</name>
</gene>
<sequence>MDWKAKVQGFYLNGNYNEVDVQKFVTLKKITQKEADEIIASKQALEDSAE</sequence>
<dbReference type="EMBL" id="JAARQN010000012">
    <property type="protein sequence ID" value="MBC1458485.1"/>
    <property type="molecule type" value="Genomic_DNA"/>
</dbReference>